<evidence type="ECO:0000313" key="6">
    <source>
        <dbReference type="Proteomes" id="UP000011991"/>
    </source>
</evidence>
<keyword evidence="6" id="KW-1185">Reference proteome</keyword>
<evidence type="ECO:0000259" key="4">
    <source>
        <dbReference type="Pfam" id="PF00535"/>
    </source>
</evidence>
<dbReference type="OrthoDB" id="9801954at2"/>
<dbReference type="EC" id="2.-.-.-" evidence="5"/>
<keyword evidence="3 5" id="KW-0808">Transferase</keyword>
<dbReference type="GO" id="GO:0016757">
    <property type="term" value="F:glycosyltransferase activity"/>
    <property type="evidence" value="ECO:0007669"/>
    <property type="project" value="UniProtKB-KW"/>
</dbReference>
<dbReference type="EMBL" id="ANOG01000737">
    <property type="protein sequence ID" value="EMI17907.1"/>
    <property type="molecule type" value="Genomic_DNA"/>
</dbReference>
<protein>
    <submittedName>
        <fullName evidence="5">Glycosyl transferase, family 2</fullName>
        <ecNumber evidence="5">2.-.-.-</ecNumber>
    </submittedName>
</protein>
<dbReference type="Gene3D" id="3.90.550.10">
    <property type="entry name" value="Spore Coat Polysaccharide Biosynthesis Protein SpsA, Chain A"/>
    <property type="match status" value="1"/>
</dbReference>
<evidence type="ECO:0000256" key="2">
    <source>
        <dbReference type="ARBA" id="ARBA00022676"/>
    </source>
</evidence>
<proteinExistence type="inferred from homology"/>
<dbReference type="PANTHER" id="PTHR43179:SF12">
    <property type="entry name" value="GALACTOFURANOSYLTRANSFERASE GLFT2"/>
    <property type="match status" value="1"/>
</dbReference>
<name>M5RR96_9BACT</name>
<evidence type="ECO:0000256" key="3">
    <source>
        <dbReference type="ARBA" id="ARBA00022679"/>
    </source>
</evidence>
<evidence type="ECO:0000256" key="1">
    <source>
        <dbReference type="ARBA" id="ARBA00006739"/>
    </source>
</evidence>
<comment type="similarity">
    <text evidence="1">Belongs to the glycosyltransferase 2 family.</text>
</comment>
<feature type="domain" description="Glycosyltransferase 2-like" evidence="4">
    <location>
        <begin position="12"/>
        <end position="129"/>
    </location>
</feature>
<dbReference type="Pfam" id="PF00535">
    <property type="entry name" value="Glycos_transf_2"/>
    <property type="match status" value="1"/>
</dbReference>
<organism evidence="5 6">
    <name type="scientific">Rhodopirellula maiorica SM1</name>
    <dbReference type="NCBI Taxonomy" id="1265738"/>
    <lineage>
        <taxon>Bacteria</taxon>
        <taxon>Pseudomonadati</taxon>
        <taxon>Planctomycetota</taxon>
        <taxon>Planctomycetia</taxon>
        <taxon>Pirellulales</taxon>
        <taxon>Pirellulaceae</taxon>
        <taxon>Novipirellula</taxon>
    </lineage>
</organism>
<comment type="caution">
    <text evidence="5">The sequence shown here is derived from an EMBL/GenBank/DDBJ whole genome shotgun (WGS) entry which is preliminary data.</text>
</comment>
<dbReference type="PANTHER" id="PTHR43179">
    <property type="entry name" value="RHAMNOSYLTRANSFERASE WBBL"/>
    <property type="match status" value="1"/>
</dbReference>
<keyword evidence="2" id="KW-0328">Glycosyltransferase</keyword>
<dbReference type="InterPro" id="IPR029044">
    <property type="entry name" value="Nucleotide-diphossugar_trans"/>
</dbReference>
<dbReference type="PATRIC" id="fig|1265738.3.peg.5219"/>
<dbReference type="SUPFAM" id="SSF53448">
    <property type="entry name" value="Nucleotide-diphospho-sugar transferases"/>
    <property type="match status" value="1"/>
</dbReference>
<dbReference type="RefSeq" id="WP_008702562.1">
    <property type="nucleotide sequence ID" value="NZ_ANOG01000737.1"/>
</dbReference>
<accession>M5RR96</accession>
<sequence>MTGQPFTASDVTIVIPTIGRETVLLDTILACLQEPDPPCDIIVVDQSKQHEEATTRQLDEWQQQGMVKVLTPEIASQPAAMNVGLLAASSRLLLFLDDDVEPSPGFVAAHAAAHNDDEVWCVVGQIIQPWQKPEDAGRIGPDHGLRRDLDFPFHSTHQCHIYNGMSGHMSVTRKRCFQVGGFDENFKGAAYRFDTEFSRRVIKHGGKVLFYPKASLKHLRVARGGTRLIGNHLASANPIHGVGDYYFALQQGEGIDRIAYISKRMVREFCTKFHLIRPWFIPVKLLGEIRAFLWACRLCRQGPALVKSAERE</sequence>
<reference evidence="5 6" key="1">
    <citation type="journal article" date="2013" name="Mar. Genomics">
        <title>Expression of sulfatases in Rhodopirellula baltica and the diversity of sulfatases in the genus Rhodopirellula.</title>
        <authorList>
            <person name="Wegner C.E."/>
            <person name="Richter-Heitmann T."/>
            <person name="Klindworth A."/>
            <person name="Klockow C."/>
            <person name="Richter M."/>
            <person name="Achstetter T."/>
            <person name="Glockner F.O."/>
            <person name="Harder J."/>
        </authorList>
    </citation>
    <scope>NUCLEOTIDE SEQUENCE [LARGE SCALE GENOMIC DNA]</scope>
    <source>
        <strain evidence="5 6">SM1</strain>
    </source>
</reference>
<dbReference type="Proteomes" id="UP000011991">
    <property type="component" value="Unassembled WGS sequence"/>
</dbReference>
<gene>
    <name evidence="5" type="ORF">RMSM_05193</name>
</gene>
<dbReference type="AlphaFoldDB" id="M5RR96"/>
<dbReference type="InterPro" id="IPR001173">
    <property type="entry name" value="Glyco_trans_2-like"/>
</dbReference>
<evidence type="ECO:0000313" key="5">
    <source>
        <dbReference type="EMBL" id="EMI17907.1"/>
    </source>
</evidence>